<dbReference type="EMBL" id="MN739369">
    <property type="protein sequence ID" value="QHT01328.1"/>
    <property type="molecule type" value="Genomic_DNA"/>
</dbReference>
<organism evidence="1">
    <name type="scientific">viral metagenome</name>
    <dbReference type="NCBI Taxonomy" id="1070528"/>
    <lineage>
        <taxon>unclassified sequences</taxon>
        <taxon>metagenomes</taxon>
        <taxon>organismal metagenomes</taxon>
    </lineage>
</organism>
<name>A0A6C0C9S5_9ZZZZ</name>
<dbReference type="AlphaFoldDB" id="A0A6C0C9S5"/>
<evidence type="ECO:0000313" key="1">
    <source>
        <dbReference type="EMBL" id="QHT01328.1"/>
    </source>
</evidence>
<accession>A0A6C0C9S5</accession>
<proteinExistence type="predicted"/>
<protein>
    <recommendedName>
        <fullName evidence="2">F-box domain-containing protein</fullName>
    </recommendedName>
</protein>
<sequence length="66" mass="8058">MQYICYRDILGELKKLLKPIDLYRLSLTCKEYRKVISMQDIKESTKNEIYRRLDKIFSIIVDNRKN</sequence>
<evidence type="ECO:0008006" key="2">
    <source>
        <dbReference type="Google" id="ProtNLM"/>
    </source>
</evidence>
<reference evidence="1" key="1">
    <citation type="journal article" date="2020" name="Nature">
        <title>Giant virus diversity and host interactions through global metagenomics.</title>
        <authorList>
            <person name="Schulz F."/>
            <person name="Roux S."/>
            <person name="Paez-Espino D."/>
            <person name="Jungbluth S."/>
            <person name="Walsh D.A."/>
            <person name="Denef V.J."/>
            <person name="McMahon K.D."/>
            <person name="Konstantinidis K.T."/>
            <person name="Eloe-Fadrosh E.A."/>
            <person name="Kyrpides N.C."/>
            <person name="Woyke T."/>
        </authorList>
    </citation>
    <scope>NUCLEOTIDE SEQUENCE</scope>
    <source>
        <strain evidence="1">GVMAG-M-3300020192-26</strain>
    </source>
</reference>